<keyword evidence="1" id="KW-1133">Transmembrane helix</keyword>
<organism evidence="2 3">
    <name type="scientific">Geovibrio thiophilus</name>
    <dbReference type="NCBI Taxonomy" id="139438"/>
    <lineage>
        <taxon>Bacteria</taxon>
        <taxon>Pseudomonadati</taxon>
        <taxon>Deferribacterota</taxon>
        <taxon>Deferribacteres</taxon>
        <taxon>Deferribacterales</taxon>
        <taxon>Geovibrionaceae</taxon>
        <taxon>Geovibrio</taxon>
    </lineage>
</organism>
<keyword evidence="1" id="KW-0812">Transmembrane</keyword>
<protein>
    <submittedName>
        <fullName evidence="2">Uncharacterized protein</fullName>
    </submittedName>
</protein>
<evidence type="ECO:0000313" key="3">
    <source>
        <dbReference type="Proteomes" id="UP000287502"/>
    </source>
</evidence>
<sequence length="171" mass="19179">MTVYRVGTSAVVLSFLLIVSSVIFSVSHVFSGMNGAKWVIAAIVVGFTLFNFISLYFRRLEVEDDEVRLFTVYGRKSIKLSALEEIGVILLKMRAILILSDAEKFVFVSSYFRNFAEFTELVKSNVNAELQGNIAKLDNKLIRKKQITFMALLAVLNIFLVGSAVYNFVNG</sequence>
<proteinExistence type="predicted"/>
<reference evidence="2 3" key="1">
    <citation type="submission" date="2019-01" db="EMBL/GenBank/DDBJ databases">
        <title>Geovibrio thiophilus DSM 11263, complete genome.</title>
        <authorList>
            <person name="Spring S."/>
            <person name="Bunk B."/>
            <person name="Sproer C."/>
        </authorList>
    </citation>
    <scope>NUCLEOTIDE SEQUENCE [LARGE SCALE GENOMIC DNA]</scope>
    <source>
        <strain evidence="2 3">DSM 11263</strain>
    </source>
</reference>
<feature type="transmembrane region" description="Helical" evidence="1">
    <location>
        <begin position="12"/>
        <end position="30"/>
    </location>
</feature>
<dbReference type="Proteomes" id="UP000287502">
    <property type="component" value="Chromosome"/>
</dbReference>
<dbReference type="AlphaFoldDB" id="A0A410JXX6"/>
<feature type="transmembrane region" description="Helical" evidence="1">
    <location>
        <begin position="36"/>
        <end position="57"/>
    </location>
</feature>
<dbReference type="OrthoDB" id="9814832at2"/>
<dbReference type="EMBL" id="CP035108">
    <property type="protein sequence ID" value="QAR33010.1"/>
    <property type="molecule type" value="Genomic_DNA"/>
</dbReference>
<keyword evidence="1" id="KW-0472">Membrane</keyword>
<dbReference type="KEGG" id="gtl:EP073_06190"/>
<dbReference type="RefSeq" id="WP_128466296.1">
    <property type="nucleotide sequence ID" value="NZ_CP035108.1"/>
</dbReference>
<evidence type="ECO:0000256" key="1">
    <source>
        <dbReference type="SAM" id="Phobius"/>
    </source>
</evidence>
<feature type="transmembrane region" description="Helical" evidence="1">
    <location>
        <begin position="147"/>
        <end position="169"/>
    </location>
</feature>
<accession>A0A410JXX6</accession>
<keyword evidence="3" id="KW-1185">Reference proteome</keyword>
<evidence type="ECO:0000313" key="2">
    <source>
        <dbReference type="EMBL" id="QAR33010.1"/>
    </source>
</evidence>
<name>A0A410JXX6_9BACT</name>
<gene>
    <name evidence="2" type="ORF">EP073_06190</name>
</gene>